<evidence type="ECO:0000256" key="19">
    <source>
        <dbReference type="ARBA" id="ARBA00023326"/>
    </source>
</evidence>
<evidence type="ECO:0000256" key="17">
    <source>
        <dbReference type="ARBA" id="ARBA00023288"/>
    </source>
</evidence>
<keyword evidence="5" id="KW-1003">Cell membrane</keyword>
<evidence type="ECO:0000256" key="16">
    <source>
        <dbReference type="ARBA" id="ARBA00023285"/>
    </source>
</evidence>
<evidence type="ECO:0000256" key="7">
    <source>
        <dbReference type="ARBA" id="ARBA00022525"/>
    </source>
</evidence>
<protein>
    <recommendedName>
        <fullName evidence="20">chitin deacetylase</fullName>
        <ecNumber evidence="20">3.5.1.41</ecNumber>
    </recommendedName>
</protein>
<keyword evidence="8" id="KW-0336">GPI-anchor</keyword>
<keyword evidence="7" id="KW-0964">Secreted</keyword>
<keyword evidence="19" id="KW-0624">Polysaccharide degradation</keyword>
<keyword evidence="24" id="KW-1185">Reference proteome</keyword>
<keyword evidence="9" id="KW-0479">Metal-binding</keyword>
<dbReference type="PANTHER" id="PTHR10587:SF133">
    <property type="entry name" value="CHITIN DEACETYLASE 1-RELATED"/>
    <property type="match status" value="1"/>
</dbReference>
<dbReference type="InterPro" id="IPR002509">
    <property type="entry name" value="NODB_dom"/>
</dbReference>
<dbReference type="Gene3D" id="3.20.20.370">
    <property type="entry name" value="Glycoside hydrolase/deacetylase"/>
    <property type="match status" value="1"/>
</dbReference>
<comment type="similarity">
    <text evidence="4">Belongs to the polysaccharide deacetylase family.</text>
</comment>
<keyword evidence="17" id="KW-0449">Lipoprotein</keyword>
<keyword evidence="11" id="KW-0378">Hydrolase</keyword>
<evidence type="ECO:0000256" key="1">
    <source>
        <dbReference type="ARBA" id="ARBA00001941"/>
    </source>
</evidence>
<evidence type="ECO:0000256" key="18">
    <source>
        <dbReference type="ARBA" id="ARBA00023316"/>
    </source>
</evidence>
<keyword evidence="18" id="KW-0961">Cell wall biogenesis/degradation</keyword>
<reference evidence="23" key="1">
    <citation type="journal article" date="2020" name="Fungal Divers.">
        <title>Resolving the Mortierellaceae phylogeny through synthesis of multi-gene phylogenetics and phylogenomics.</title>
        <authorList>
            <person name="Vandepol N."/>
            <person name="Liber J."/>
            <person name="Desiro A."/>
            <person name="Na H."/>
            <person name="Kennedy M."/>
            <person name="Barry K."/>
            <person name="Grigoriev I.V."/>
            <person name="Miller A.N."/>
            <person name="O'Donnell K."/>
            <person name="Stajich J.E."/>
            <person name="Bonito G."/>
        </authorList>
    </citation>
    <scope>NUCLEOTIDE SEQUENCE</scope>
    <source>
        <strain evidence="23">NVP60</strain>
    </source>
</reference>
<dbReference type="PROSITE" id="PS51677">
    <property type="entry name" value="NODB"/>
    <property type="match status" value="1"/>
</dbReference>
<sequence length="398" mass="42437">MVHISVITTATSTAVSIAVSLASALTLVSAHPNIHLASSSSSGHGPHALEKRAPAAGPSCSTTYTPVAAGQYPAIDCVPFIQDPQVQTWLKLVDFSKTPVFPPSQKGVCPTDKTTIPQDQCWWTCQKCDAPDDITSCPATGTWGLTFDDGPSPDSPRLYDNLLQHNQKATLFIVGSRAISFPATLKRAYNEGHQIAIHTWSHPSMTSLTNEQIVAELKWTEKAIFDTIGVTPIYWRPPFGDVDARVRNIATQLGLKTSIWTQDFDTNDWNIPAGVATPQSVVDTFKGWLTKIPSMPHGFIVLEHDLFPEEVNVSINGVLPVAYATKGLLMQPIAQCLNDGKPYREGAGTFKLLPGGGGSGLNGTSTDNKNSATGLGGVLAGQAVLVASALTCLVSFAM</sequence>
<dbReference type="PANTHER" id="PTHR10587">
    <property type="entry name" value="GLYCOSYL TRANSFERASE-RELATED"/>
    <property type="match status" value="1"/>
</dbReference>
<evidence type="ECO:0000256" key="3">
    <source>
        <dbReference type="ARBA" id="ARBA00004609"/>
    </source>
</evidence>
<feature type="domain" description="NodB homology" evidence="22">
    <location>
        <begin position="141"/>
        <end position="331"/>
    </location>
</feature>
<keyword evidence="13" id="KW-0472">Membrane</keyword>
<keyword evidence="15" id="KW-0119">Carbohydrate metabolism</keyword>
<dbReference type="CDD" id="cd10952">
    <property type="entry name" value="CE4_MrCDA_like"/>
    <property type="match status" value="1"/>
</dbReference>
<evidence type="ECO:0000256" key="4">
    <source>
        <dbReference type="ARBA" id="ARBA00010973"/>
    </source>
</evidence>
<evidence type="ECO:0000256" key="13">
    <source>
        <dbReference type="ARBA" id="ARBA00023136"/>
    </source>
</evidence>
<dbReference type="AlphaFoldDB" id="A0A9P6QSE2"/>
<evidence type="ECO:0000256" key="11">
    <source>
        <dbReference type="ARBA" id="ARBA00022801"/>
    </source>
</evidence>
<dbReference type="SUPFAM" id="SSF88713">
    <property type="entry name" value="Glycoside hydrolase/deacetylase"/>
    <property type="match status" value="1"/>
</dbReference>
<evidence type="ECO:0000256" key="14">
    <source>
        <dbReference type="ARBA" id="ARBA00023180"/>
    </source>
</evidence>
<organism evidence="23 24">
    <name type="scientific">Linnemannia gamsii</name>
    <dbReference type="NCBI Taxonomy" id="64522"/>
    <lineage>
        <taxon>Eukaryota</taxon>
        <taxon>Fungi</taxon>
        <taxon>Fungi incertae sedis</taxon>
        <taxon>Mucoromycota</taxon>
        <taxon>Mortierellomycotina</taxon>
        <taxon>Mortierellomycetes</taxon>
        <taxon>Mortierellales</taxon>
        <taxon>Mortierellaceae</taxon>
        <taxon>Linnemannia</taxon>
    </lineage>
</organism>
<keyword evidence="16" id="KW-0170">Cobalt</keyword>
<evidence type="ECO:0000313" key="24">
    <source>
        <dbReference type="Proteomes" id="UP000823405"/>
    </source>
</evidence>
<dbReference type="Proteomes" id="UP000823405">
    <property type="component" value="Unassembled WGS sequence"/>
</dbReference>
<comment type="cofactor">
    <cofactor evidence="1">
        <name>Co(2+)</name>
        <dbReference type="ChEBI" id="CHEBI:48828"/>
    </cofactor>
</comment>
<evidence type="ECO:0000259" key="22">
    <source>
        <dbReference type="PROSITE" id="PS51677"/>
    </source>
</evidence>
<comment type="caution">
    <text evidence="23">The sequence shown here is derived from an EMBL/GenBank/DDBJ whole genome shotgun (WGS) entry which is preliminary data.</text>
</comment>
<evidence type="ECO:0000256" key="9">
    <source>
        <dbReference type="ARBA" id="ARBA00022723"/>
    </source>
</evidence>
<evidence type="ECO:0000256" key="15">
    <source>
        <dbReference type="ARBA" id="ARBA00023277"/>
    </source>
</evidence>
<dbReference type="EMBL" id="JAAAIN010002613">
    <property type="protein sequence ID" value="KAG0291548.1"/>
    <property type="molecule type" value="Genomic_DNA"/>
</dbReference>
<comment type="catalytic activity">
    <reaction evidence="21">
        <text>[(1-&gt;4)-N-acetyl-beta-D-glucosaminyl](n) + n H2O = chitosan + n acetate</text>
        <dbReference type="Rhea" id="RHEA:10464"/>
        <dbReference type="Rhea" id="RHEA-COMP:9593"/>
        <dbReference type="Rhea" id="RHEA-COMP:9597"/>
        <dbReference type="ChEBI" id="CHEBI:15377"/>
        <dbReference type="ChEBI" id="CHEBI:17029"/>
        <dbReference type="ChEBI" id="CHEBI:30089"/>
        <dbReference type="ChEBI" id="CHEBI:57704"/>
        <dbReference type="EC" id="3.5.1.41"/>
    </reaction>
    <physiologicalReaction direction="left-to-right" evidence="21">
        <dbReference type="Rhea" id="RHEA:10465"/>
    </physiologicalReaction>
</comment>
<dbReference type="GO" id="GO:0009272">
    <property type="term" value="P:fungal-type cell wall biogenesis"/>
    <property type="evidence" value="ECO:0007669"/>
    <property type="project" value="UniProtKB-ARBA"/>
</dbReference>
<dbReference type="GO" id="GO:0098552">
    <property type="term" value="C:side of membrane"/>
    <property type="evidence" value="ECO:0007669"/>
    <property type="project" value="UniProtKB-KW"/>
</dbReference>
<dbReference type="GO" id="GO:0005886">
    <property type="term" value="C:plasma membrane"/>
    <property type="evidence" value="ECO:0007669"/>
    <property type="project" value="UniProtKB-SubCell"/>
</dbReference>
<keyword evidence="6" id="KW-0134">Cell wall</keyword>
<dbReference type="GO" id="GO:0046872">
    <property type="term" value="F:metal ion binding"/>
    <property type="evidence" value="ECO:0007669"/>
    <property type="project" value="UniProtKB-KW"/>
</dbReference>
<keyword evidence="10" id="KW-0732">Signal</keyword>
<evidence type="ECO:0000256" key="20">
    <source>
        <dbReference type="ARBA" id="ARBA00024056"/>
    </source>
</evidence>
<evidence type="ECO:0000313" key="23">
    <source>
        <dbReference type="EMBL" id="KAG0291548.1"/>
    </source>
</evidence>
<evidence type="ECO:0000256" key="2">
    <source>
        <dbReference type="ARBA" id="ARBA00004191"/>
    </source>
</evidence>
<dbReference type="GO" id="GO:0004099">
    <property type="term" value="F:chitin deacetylase activity"/>
    <property type="evidence" value="ECO:0007669"/>
    <property type="project" value="UniProtKB-EC"/>
</dbReference>
<evidence type="ECO:0000256" key="10">
    <source>
        <dbReference type="ARBA" id="ARBA00022729"/>
    </source>
</evidence>
<accession>A0A9P6QSE2</accession>
<name>A0A9P6QSE2_9FUNG</name>
<dbReference type="Pfam" id="PF01522">
    <property type="entry name" value="Polysacc_deac_1"/>
    <property type="match status" value="1"/>
</dbReference>
<dbReference type="EC" id="3.5.1.41" evidence="20"/>
<dbReference type="OrthoDB" id="407355at2759"/>
<proteinExistence type="inferred from homology"/>
<evidence type="ECO:0000256" key="21">
    <source>
        <dbReference type="ARBA" id="ARBA00048494"/>
    </source>
</evidence>
<dbReference type="FunFam" id="3.20.20.370:FF:000004">
    <property type="entry name" value="Related to Chitin deacetylase"/>
    <property type="match status" value="1"/>
</dbReference>
<evidence type="ECO:0000256" key="5">
    <source>
        <dbReference type="ARBA" id="ARBA00022475"/>
    </source>
</evidence>
<dbReference type="GO" id="GO:0006032">
    <property type="term" value="P:chitin catabolic process"/>
    <property type="evidence" value="ECO:0007669"/>
    <property type="project" value="UniProtKB-KW"/>
</dbReference>
<dbReference type="InterPro" id="IPR050248">
    <property type="entry name" value="Polysacc_deacetylase_ArnD"/>
</dbReference>
<evidence type="ECO:0000256" key="12">
    <source>
        <dbReference type="ARBA" id="ARBA00023024"/>
    </source>
</evidence>
<dbReference type="InterPro" id="IPR011330">
    <property type="entry name" value="Glyco_hydro/deAcase_b/a-brl"/>
</dbReference>
<keyword evidence="12" id="KW-0146">Chitin degradation</keyword>
<keyword evidence="14" id="KW-0325">Glycoprotein</keyword>
<dbReference type="GO" id="GO:0000272">
    <property type="term" value="P:polysaccharide catabolic process"/>
    <property type="evidence" value="ECO:0007669"/>
    <property type="project" value="UniProtKB-KW"/>
</dbReference>
<dbReference type="GO" id="GO:0071555">
    <property type="term" value="P:cell wall organization"/>
    <property type="evidence" value="ECO:0007669"/>
    <property type="project" value="UniProtKB-KW"/>
</dbReference>
<evidence type="ECO:0000256" key="8">
    <source>
        <dbReference type="ARBA" id="ARBA00022622"/>
    </source>
</evidence>
<gene>
    <name evidence="23" type="primary">CDA2_7</name>
    <name evidence="23" type="ORF">BGZ97_005851</name>
</gene>
<comment type="subcellular location">
    <subcellularLocation>
        <location evidence="3">Cell membrane</location>
        <topology evidence="3">Lipid-anchor</topology>
        <topology evidence="3">GPI-anchor</topology>
    </subcellularLocation>
    <subcellularLocation>
        <location evidence="2">Secreted</location>
        <location evidence="2">Cell wall</location>
    </subcellularLocation>
</comment>
<evidence type="ECO:0000256" key="6">
    <source>
        <dbReference type="ARBA" id="ARBA00022512"/>
    </source>
</evidence>